<sequence length="56" mass="6231">MSSVDGETLEWSTMRTRRSKAEPQFGPMNGDDLAQLVMELNELSGALMGWLISMDP</sequence>
<evidence type="ECO:0000313" key="1">
    <source>
        <dbReference type="EMBL" id="MEJ8632540.1"/>
    </source>
</evidence>
<name>A0ACC6PMD4_9ACTN</name>
<organism evidence="1 2">
    <name type="scientific">Streptomyces achmelvichensis</name>
    <dbReference type="NCBI Taxonomy" id="3134111"/>
    <lineage>
        <taxon>Bacteria</taxon>
        <taxon>Bacillati</taxon>
        <taxon>Actinomycetota</taxon>
        <taxon>Actinomycetes</taxon>
        <taxon>Kitasatosporales</taxon>
        <taxon>Streptomycetaceae</taxon>
        <taxon>Streptomyces</taxon>
    </lineage>
</organism>
<accession>A0ACC6PMD4</accession>
<evidence type="ECO:0000313" key="2">
    <source>
        <dbReference type="Proteomes" id="UP001377168"/>
    </source>
</evidence>
<proteinExistence type="predicted"/>
<keyword evidence="2" id="KW-1185">Reference proteome</keyword>
<gene>
    <name evidence="1" type="ORF">WKI67_03785</name>
</gene>
<protein>
    <submittedName>
        <fullName evidence="1">Uncharacterized protein</fullName>
    </submittedName>
</protein>
<dbReference type="EMBL" id="JBBKAJ010000022">
    <property type="protein sequence ID" value="MEJ8632540.1"/>
    <property type="molecule type" value="Genomic_DNA"/>
</dbReference>
<comment type="caution">
    <text evidence="1">The sequence shown here is derived from an EMBL/GenBank/DDBJ whole genome shotgun (WGS) entry which is preliminary data.</text>
</comment>
<reference evidence="1" key="1">
    <citation type="submission" date="2024-03" db="EMBL/GenBank/DDBJ databases">
        <title>Novel Streptomyces species of biotechnological and ecological value are a feature of Machair soil.</title>
        <authorList>
            <person name="Prole J.R."/>
            <person name="Goodfellow M."/>
            <person name="Allenby N."/>
            <person name="Ward A.C."/>
        </authorList>
    </citation>
    <scope>NUCLEOTIDE SEQUENCE</scope>
    <source>
        <strain evidence="1">MS2.AVA.5</strain>
    </source>
</reference>
<dbReference type="Proteomes" id="UP001377168">
    <property type="component" value="Unassembled WGS sequence"/>
</dbReference>